<keyword evidence="3" id="KW-1185">Reference proteome</keyword>
<dbReference type="Proteomes" id="UP000321250">
    <property type="component" value="Unassembled WGS sequence"/>
</dbReference>
<sequence length="68" mass="6926">MRGRRHLSGVALAFLLLTACSAQPDAPGAVTANEARQLNDAAAMLDANSVDANALADTTNATTNESTP</sequence>
<proteinExistence type="predicted"/>
<accession>A0A5C6UKY5</accession>
<name>A0A5C6UKY5_9SPHN</name>
<dbReference type="AlphaFoldDB" id="A0A5C6UKY5"/>
<dbReference type="OrthoDB" id="7585334at2"/>
<comment type="caution">
    <text evidence="2">The sequence shown here is derived from an EMBL/GenBank/DDBJ whole genome shotgun (WGS) entry which is preliminary data.</text>
</comment>
<feature type="chain" id="PRO_5023045544" evidence="1">
    <location>
        <begin position="23"/>
        <end position="68"/>
    </location>
</feature>
<feature type="signal peptide" evidence="1">
    <location>
        <begin position="1"/>
        <end position="22"/>
    </location>
</feature>
<dbReference type="EMBL" id="VOQR01000001">
    <property type="protein sequence ID" value="TXC72831.1"/>
    <property type="molecule type" value="Genomic_DNA"/>
</dbReference>
<protein>
    <submittedName>
        <fullName evidence="2">Uncharacterized protein</fullName>
    </submittedName>
</protein>
<evidence type="ECO:0000313" key="3">
    <source>
        <dbReference type="Proteomes" id="UP000321250"/>
    </source>
</evidence>
<organism evidence="2 3">
    <name type="scientific">Sphingomonas ginsenosidivorax</name>
    <dbReference type="NCBI Taxonomy" id="862135"/>
    <lineage>
        <taxon>Bacteria</taxon>
        <taxon>Pseudomonadati</taxon>
        <taxon>Pseudomonadota</taxon>
        <taxon>Alphaproteobacteria</taxon>
        <taxon>Sphingomonadales</taxon>
        <taxon>Sphingomonadaceae</taxon>
        <taxon>Sphingomonas</taxon>
    </lineage>
</organism>
<evidence type="ECO:0000313" key="2">
    <source>
        <dbReference type="EMBL" id="TXC72831.1"/>
    </source>
</evidence>
<keyword evidence="1" id="KW-0732">Signal</keyword>
<reference evidence="2 3" key="1">
    <citation type="journal article" date="2013" name="Antonie Van Leeuwenhoek">
        <title>Sphingomonas ginsenosidivorax sp. nov., with the ability to transform ginsenosides.</title>
        <authorList>
            <person name="Jin X.F."/>
            <person name="Kim J.K."/>
            <person name="Liu Q.M."/>
            <person name="Kang M.S."/>
            <person name="He D."/>
            <person name="Jin F.X."/>
            <person name="Kim S.C."/>
            <person name="Im W.T."/>
        </authorList>
    </citation>
    <scope>NUCLEOTIDE SEQUENCE [LARGE SCALE GENOMIC DNA]</scope>
    <source>
        <strain evidence="2 3">KHI67</strain>
    </source>
</reference>
<dbReference type="PROSITE" id="PS51257">
    <property type="entry name" value="PROKAR_LIPOPROTEIN"/>
    <property type="match status" value="1"/>
</dbReference>
<evidence type="ECO:0000256" key="1">
    <source>
        <dbReference type="SAM" id="SignalP"/>
    </source>
</evidence>
<gene>
    <name evidence="2" type="ORF">FSB78_08255</name>
</gene>